<dbReference type="PANTHER" id="PTHR10443:SF12">
    <property type="entry name" value="DIPEPTIDASE"/>
    <property type="match status" value="1"/>
</dbReference>
<sequence>MSTPSASGVLELHDHEEGDVERREFLGAGAAAAAGLFAGTRHSLAASPDNSGHEYRRAVELLERAPLIDGHNDVVWQYRQRTGNRLDGIDLRRDTSRLDPPMHTDVPRLRRGRVGGQFWSVYVPTDLTGPEATKAQLEQLDTARRMIDRYDEFEFATTADQVERAAERGRIASMLGVEGGHVLDNSPAVLRMCYEAGARYLTLTHDSTHDWADSATDEPRHGGLSEFGRAVVSEMNWLGMLVDLSHVHPRTMHDALDASEAPVIFSHSSARGVTDHPRNVPDDVLDRVADNGGVVMVTFVPSYVTDRAPATAADVADHVDHIRDRVGAEHIGIGADYDGITETPRGLEDVSAYPTLFAELLRRGYGDEELQHIAGRNVLRAMRGVEDVSARLREKREASDAKFEDFAPAAPTAGRAAS</sequence>
<dbReference type="CDD" id="cd01301">
    <property type="entry name" value="rDP_like"/>
    <property type="match status" value="1"/>
</dbReference>
<reference evidence="2 3" key="1">
    <citation type="submission" date="2020-07" db="EMBL/GenBank/DDBJ databases">
        <title>Sequencing the genomes of 1000 actinobacteria strains.</title>
        <authorList>
            <person name="Klenk H.-P."/>
        </authorList>
    </citation>
    <scope>NUCLEOTIDE SEQUENCE [LARGE SCALE GENOMIC DNA]</scope>
    <source>
        <strain evidence="2 3">DSM 45975</strain>
    </source>
</reference>
<keyword evidence="2" id="KW-0224">Dipeptidase</keyword>
<dbReference type="InterPro" id="IPR008257">
    <property type="entry name" value="Pept_M19"/>
</dbReference>
<dbReference type="EC" id="3.4.13.19" evidence="2"/>
<dbReference type="Pfam" id="PF01244">
    <property type="entry name" value="Peptidase_M19"/>
    <property type="match status" value="1"/>
</dbReference>
<feature type="region of interest" description="Disordered" evidence="1">
    <location>
        <begin position="395"/>
        <end position="418"/>
    </location>
</feature>
<keyword evidence="2" id="KW-0378">Hydrolase</keyword>
<dbReference type="SUPFAM" id="SSF51556">
    <property type="entry name" value="Metallo-dependent hydrolases"/>
    <property type="match status" value="1"/>
</dbReference>
<gene>
    <name evidence="2" type="ORF">FHX42_001957</name>
</gene>
<comment type="caution">
    <text evidence="2">The sequence shown here is derived from an EMBL/GenBank/DDBJ whole genome shotgun (WGS) entry which is preliminary data.</text>
</comment>
<dbReference type="Gene3D" id="3.20.20.140">
    <property type="entry name" value="Metal-dependent hydrolases"/>
    <property type="match status" value="1"/>
</dbReference>
<evidence type="ECO:0000256" key="1">
    <source>
        <dbReference type="SAM" id="MobiDB-lite"/>
    </source>
</evidence>
<dbReference type="PROSITE" id="PS51318">
    <property type="entry name" value="TAT"/>
    <property type="match status" value="1"/>
</dbReference>
<dbReference type="GO" id="GO:0006508">
    <property type="term" value="P:proteolysis"/>
    <property type="evidence" value="ECO:0007669"/>
    <property type="project" value="InterPro"/>
</dbReference>
<dbReference type="GO" id="GO:0070573">
    <property type="term" value="F:metallodipeptidase activity"/>
    <property type="evidence" value="ECO:0007669"/>
    <property type="project" value="InterPro"/>
</dbReference>
<keyword evidence="3" id="KW-1185">Reference proteome</keyword>
<feature type="compositionally biased region" description="Low complexity" evidence="1">
    <location>
        <begin position="407"/>
        <end position="418"/>
    </location>
</feature>
<dbReference type="InterPro" id="IPR032466">
    <property type="entry name" value="Metal_Hydrolase"/>
</dbReference>
<name>A0A839DUM0_9PSEU</name>
<evidence type="ECO:0000313" key="3">
    <source>
        <dbReference type="Proteomes" id="UP000569329"/>
    </source>
</evidence>
<dbReference type="EMBL" id="JACGWZ010000002">
    <property type="protein sequence ID" value="MBA8824610.1"/>
    <property type="molecule type" value="Genomic_DNA"/>
</dbReference>
<organism evidence="2 3">
    <name type="scientific">Halosaccharopolyspora lacisalsi</name>
    <dbReference type="NCBI Taxonomy" id="1000566"/>
    <lineage>
        <taxon>Bacteria</taxon>
        <taxon>Bacillati</taxon>
        <taxon>Actinomycetota</taxon>
        <taxon>Actinomycetes</taxon>
        <taxon>Pseudonocardiales</taxon>
        <taxon>Pseudonocardiaceae</taxon>
        <taxon>Halosaccharopolyspora</taxon>
    </lineage>
</organism>
<dbReference type="InterPro" id="IPR006311">
    <property type="entry name" value="TAT_signal"/>
</dbReference>
<feature type="compositionally biased region" description="Basic and acidic residues" evidence="1">
    <location>
        <begin position="395"/>
        <end position="405"/>
    </location>
</feature>
<protein>
    <submittedName>
        <fullName evidence="2">Membrane dipeptidase</fullName>
        <ecNumber evidence="2">3.4.13.19</ecNumber>
    </submittedName>
</protein>
<evidence type="ECO:0000313" key="2">
    <source>
        <dbReference type="EMBL" id="MBA8824610.1"/>
    </source>
</evidence>
<dbReference type="AlphaFoldDB" id="A0A839DUM0"/>
<keyword evidence="2" id="KW-0645">Protease</keyword>
<dbReference type="PANTHER" id="PTHR10443">
    <property type="entry name" value="MICROSOMAL DIPEPTIDASE"/>
    <property type="match status" value="1"/>
</dbReference>
<dbReference type="PROSITE" id="PS51365">
    <property type="entry name" value="RENAL_DIPEPTIDASE_2"/>
    <property type="match status" value="1"/>
</dbReference>
<proteinExistence type="predicted"/>
<accession>A0A839DUM0</accession>
<dbReference type="Proteomes" id="UP000569329">
    <property type="component" value="Unassembled WGS sequence"/>
</dbReference>